<dbReference type="RefSeq" id="WP_345291974.1">
    <property type="nucleotide sequence ID" value="NZ_BAABFV010000001.1"/>
</dbReference>
<dbReference type="PANTHER" id="PTHR10566">
    <property type="entry name" value="CHAPERONE-ACTIVITY OF BC1 COMPLEX CABC1 -RELATED"/>
    <property type="match status" value="1"/>
</dbReference>
<evidence type="ECO:0000256" key="6">
    <source>
        <dbReference type="ARBA" id="ARBA00022688"/>
    </source>
</evidence>
<evidence type="ECO:0000256" key="2">
    <source>
        <dbReference type="ARBA" id="ARBA00009670"/>
    </source>
</evidence>
<proteinExistence type="inferred from homology"/>
<evidence type="ECO:0000256" key="8">
    <source>
        <dbReference type="ARBA" id="ARBA00022741"/>
    </source>
</evidence>
<keyword evidence="12 13" id="KW-0472">Membrane</keyword>
<keyword evidence="3 13" id="KW-1003">Cell membrane</keyword>
<keyword evidence="9 13" id="KW-0418">Kinase</keyword>
<dbReference type="InterPro" id="IPR011009">
    <property type="entry name" value="Kinase-like_dom_sf"/>
</dbReference>
<keyword evidence="8 13" id="KW-0547">Nucleotide-binding</keyword>
<keyword evidence="5 13" id="KW-0808">Transferase</keyword>
<dbReference type="InterPro" id="IPR045308">
    <property type="entry name" value="UbiB_bact"/>
</dbReference>
<evidence type="ECO:0000259" key="14">
    <source>
        <dbReference type="Pfam" id="PF03109"/>
    </source>
</evidence>
<keyword evidence="16" id="KW-1185">Reference proteome</keyword>
<feature type="domain" description="ABC1 atypical kinase-like" evidence="14">
    <location>
        <begin position="93"/>
        <end position="343"/>
    </location>
</feature>
<name>A0ABP8IHI6_9GAMM</name>
<dbReference type="InterPro" id="IPR004147">
    <property type="entry name" value="ABC1_dom"/>
</dbReference>
<comment type="caution">
    <text evidence="15">The sequence shown here is derived from an EMBL/GenBank/DDBJ whole genome shotgun (WGS) entry which is preliminary data.</text>
</comment>
<organism evidence="15 16">
    <name type="scientific">Kangiella marina</name>
    <dbReference type="NCBI Taxonomy" id="1079178"/>
    <lineage>
        <taxon>Bacteria</taxon>
        <taxon>Pseudomonadati</taxon>
        <taxon>Pseudomonadota</taxon>
        <taxon>Gammaproteobacteria</taxon>
        <taxon>Kangiellales</taxon>
        <taxon>Kangiellaceae</taxon>
        <taxon>Kangiella</taxon>
    </lineage>
</organism>
<evidence type="ECO:0000256" key="5">
    <source>
        <dbReference type="ARBA" id="ARBA00022679"/>
    </source>
</evidence>
<reference evidence="16" key="1">
    <citation type="journal article" date="2019" name="Int. J. Syst. Evol. Microbiol.">
        <title>The Global Catalogue of Microorganisms (GCM) 10K type strain sequencing project: providing services to taxonomists for standard genome sequencing and annotation.</title>
        <authorList>
            <consortium name="The Broad Institute Genomics Platform"/>
            <consortium name="The Broad Institute Genome Sequencing Center for Infectious Disease"/>
            <person name="Wu L."/>
            <person name="Ma J."/>
        </authorList>
    </citation>
    <scope>NUCLEOTIDE SEQUENCE [LARGE SCALE GENOMIC DNA]</scope>
    <source>
        <strain evidence="16">JCM 17728</strain>
    </source>
</reference>
<evidence type="ECO:0000313" key="16">
    <source>
        <dbReference type="Proteomes" id="UP001501011"/>
    </source>
</evidence>
<gene>
    <name evidence="13 15" type="primary">ubiB</name>
    <name evidence="15" type="ORF">GCM10023151_08710</name>
</gene>
<evidence type="ECO:0000256" key="3">
    <source>
        <dbReference type="ARBA" id="ARBA00022475"/>
    </source>
</evidence>
<comment type="similarity">
    <text evidence="13">Belongs to the ABC1 family. UbiB subfamily.</text>
</comment>
<dbReference type="HAMAP" id="MF_00414">
    <property type="entry name" value="UbiB"/>
    <property type="match status" value="1"/>
</dbReference>
<dbReference type="EC" id="2.7.-.-" evidence="13"/>
<evidence type="ECO:0000313" key="15">
    <source>
        <dbReference type="EMBL" id="GAA4358592.1"/>
    </source>
</evidence>
<evidence type="ECO:0000256" key="7">
    <source>
        <dbReference type="ARBA" id="ARBA00022692"/>
    </source>
</evidence>
<evidence type="ECO:0000256" key="12">
    <source>
        <dbReference type="ARBA" id="ARBA00023136"/>
    </source>
</evidence>
<dbReference type="SUPFAM" id="SSF56112">
    <property type="entry name" value="Protein kinase-like (PK-like)"/>
    <property type="match status" value="1"/>
</dbReference>
<keyword evidence="6 13" id="KW-0831">Ubiquinone biosynthesis</keyword>
<keyword evidence="7 13" id="KW-0812">Transmembrane</keyword>
<evidence type="ECO:0000256" key="1">
    <source>
        <dbReference type="ARBA" id="ARBA00005020"/>
    </source>
</evidence>
<comment type="similarity">
    <text evidence="2">Belongs to the protein kinase superfamily. ADCK protein kinase family.</text>
</comment>
<dbReference type="NCBIfam" id="NF003404">
    <property type="entry name" value="PRK04750.1"/>
    <property type="match status" value="1"/>
</dbReference>
<keyword evidence="4" id="KW-0997">Cell inner membrane</keyword>
<feature type="active site" description="Proton acceptor" evidence="13">
    <location>
        <position position="287"/>
    </location>
</feature>
<comment type="pathway">
    <text evidence="1 13">Cofactor biosynthesis; ubiquinone biosynthesis [regulation].</text>
</comment>
<dbReference type="PANTHER" id="PTHR10566:SF113">
    <property type="entry name" value="PROTEIN ACTIVITY OF BC1 COMPLEX KINASE 7, CHLOROPLASTIC"/>
    <property type="match status" value="1"/>
</dbReference>
<feature type="binding site" evidence="13">
    <location>
        <begin position="130"/>
        <end position="138"/>
    </location>
    <ligand>
        <name>ATP</name>
        <dbReference type="ChEBI" id="CHEBI:30616"/>
    </ligand>
</feature>
<evidence type="ECO:0000256" key="4">
    <source>
        <dbReference type="ARBA" id="ARBA00022519"/>
    </source>
</evidence>
<dbReference type="InterPro" id="IPR010232">
    <property type="entry name" value="UbiB"/>
</dbReference>
<evidence type="ECO:0000256" key="13">
    <source>
        <dbReference type="HAMAP-Rule" id="MF_00414"/>
    </source>
</evidence>
<dbReference type="Proteomes" id="UP001501011">
    <property type="component" value="Unassembled WGS sequence"/>
</dbReference>
<comment type="function">
    <text evidence="13">Is probably a protein kinase regulator of UbiI activity which is involved in aerobic coenzyme Q (ubiquinone) biosynthesis.</text>
</comment>
<dbReference type="InterPro" id="IPR050154">
    <property type="entry name" value="UbiB_kinase"/>
</dbReference>
<dbReference type="CDD" id="cd13972">
    <property type="entry name" value="UbiB"/>
    <property type="match status" value="1"/>
</dbReference>
<protein>
    <recommendedName>
        <fullName evidence="13">Probable protein kinase UbiB</fullName>
        <ecNumber evidence="13">2.7.-.-</ecNumber>
    </recommendedName>
    <alternativeName>
        <fullName evidence="13">Ubiquinone biosynthesis protein UbiB</fullName>
    </alternativeName>
</protein>
<sequence>MNTIRQLHHALKINRTLVRYGLDEFLAPTPLAVLRPVARLFSLSFKKTAHDKSRGERLRLALTELGPIYIKLGQMLSTRRDLVPPDIADELARLQDQVEPFPSEEAKQLVEQQLGTRLETVFSDFNPIPLASASIAQVHEASLKSGEAVVIKVLRPNIRQKIRRDLSMMYELANWAEKYSSEARRLRIKEVIKEYDSTLEREIDLRIEAANTSHLRHNFANSELLYVPKVYWDFTRSKVMVVEKISGVPIGDVGRLKADGVNMKVLADRGVEIFFTQVFRDSFFHADMHPGNIFVDTSDPDKPQYIAIDCGIMGTLDEDDKRYLAHNFLAFFDRDYKRIAELHVESGWIDEDVSIPEFESAIRAACEPIFGKALAEISFGHFLIQLFQTARRFNMQVQPQLVLLQKTLLYVEGLGRQLYPELDLWETAQPYLKKWLREQIGPKAIFEEVKTQLPDWLHKAPKIPGLLFDNVQKLGQELEKFEGLKQELTQLEQYKLRQNAAQKHAIIGSGFALLSGLLYLGIPHDWAPSLSTGVISLLFLVKSLWPIKIK</sequence>
<keyword evidence="15" id="KW-0830">Ubiquinone</keyword>
<keyword evidence="11 13" id="KW-1133">Transmembrane helix</keyword>
<evidence type="ECO:0000256" key="10">
    <source>
        <dbReference type="ARBA" id="ARBA00022840"/>
    </source>
</evidence>
<evidence type="ECO:0000256" key="9">
    <source>
        <dbReference type="ARBA" id="ARBA00022777"/>
    </source>
</evidence>
<keyword evidence="10 13" id="KW-0067">ATP-binding</keyword>
<dbReference type="NCBIfam" id="TIGR01982">
    <property type="entry name" value="UbiB"/>
    <property type="match status" value="1"/>
</dbReference>
<dbReference type="EMBL" id="BAABFV010000001">
    <property type="protein sequence ID" value="GAA4358592.1"/>
    <property type="molecule type" value="Genomic_DNA"/>
</dbReference>
<accession>A0ABP8IHI6</accession>
<evidence type="ECO:0000256" key="11">
    <source>
        <dbReference type="ARBA" id="ARBA00022989"/>
    </source>
</evidence>
<dbReference type="Pfam" id="PF03109">
    <property type="entry name" value="ABC1"/>
    <property type="match status" value="1"/>
</dbReference>
<feature type="binding site" evidence="13">
    <location>
        <position position="152"/>
    </location>
    <ligand>
        <name>ATP</name>
        <dbReference type="ChEBI" id="CHEBI:30616"/>
    </ligand>
</feature>